<sequence length="824" mass="92257">MDMENTRGDTESSHHRSPGDQPCGSVSLDFKDNNMRNKELNDEEKYDISSCTSATQILWSTGVLSEPIPNGFYSIVADKKLKELYKAIPTIDDLHALETNGYKADIILVDAEKDKKLSKLKQYTVALVNGLHGNPPAIIKKIAGLVSDVYKRPNLDLSPKKAVLEAAASENGGVQLLGQIKCGSCRPRAILFKVLADSVGLESRLVVGLPTEGYSECVDSYKHLSVLVVLNSVEFLVDLMRFPGQLIPRSSKAIYMTHISATGESDSADYDSCDSPMEPNSPLYGVSERVEAQSAEKEDGLMQYRREASSNAAGPSLRNMMLLRTQSIDREFSLSQSEPNVADSFWKSQRKTIASHRTANPSVNSYDSKVLLKYWFLLTSAFPNARMLHFLGFLNAKFENPLHLFMLNRSEGTSSHMHRLRRRSMSMTPEISDEIVRAVRAMNESMKQNRPLPNLEDSGSESLGSNTKHSTDQTKYVTGVQLDDLGKASDEMSSLYALQRHHSSQKAVSSSHEYASKSAQVSGNHGATEEMLSTWNKVLGLPIFHNKPLLPFEEWNIDFSELTVATRVGIGFFGEVFRGVWNGTEVAIKVFLEQDLTAENMEDFCNEISILSRLRHPNVSTYGVPAVILFLGACMKPPRLSLVTEYMEMGSLYYLIHLSGQKNKLSWRRRIKMLRDICRGLMCIHRMKIIHHDLKSANCLVSKHWTVKICDFGLSRITTDEPIKSSSGGTPEWMAPEVIRNEPFTEKCDIFSLGVIIWELYTLNRPWDGMPPDLVIHSVAKEGLRLEMPQGPVGRLIADCWAEPHTRPSCEEILARLLDCELQP</sequence>
<comment type="similarity">
    <text evidence="1">Belongs to the protein kinase superfamily. TKL Ser/Thr protein kinase family. RAF subfamily.</text>
</comment>
<feature type="compositionally biased region" description="Basic and acidic residues" evidence="11">
    <location>
        <begin position="1"/>
        <end position="18"/>
    </location>
</feature>
<dbReference type="Pfam" id="PF14381">
    <property type="entry name" value="EDR1_CTR1_ARMC3_pept"/>
    <property type="match status" value="1"/>
</dbReference>
<dbReference type="EC" id="2.7.11.1" evidence="2"/>
<comment type="caution">
    <text evidence="13">The sequence shown here is derived from an EMBL/GenBank/DDBJ whole genome shotgun (WGS) entry which is preliminary data.</text>
</comment>
<dbReference type="PROSITE" id="PS50011">
    <property type="entry name" value="PROTEIN_KINASE_DOM"/>
    <property type="match status" value="1"/>
</dbReference>
<comment type="catalytic activity">
    <reaction evidence="8">
        <text>L-threonyl-[protein] + ATP = O-phospho-L-threonyl-[protein] + ADP + H(+)</text>
        <dbReference type="Rhea" id="RHEA:46608"/>
        <dbReference type="Rhea" id="RHEA-COMP:11060"/>
        <dbReference type="Rhea" id="RHEA-COMP:11605"/>
        <dbReference type="ChEBI" id="CHEBI:15378"/>
        <dbReference type="ChEBI" id="CHEBI:30013"/>
        <dbReference type="ChEBI" id="CHEBI:30616"/>
        <dbReference type="ChEBI" id="CHEBI:61977"/>
        <dbReference type="ChEBI" id="CHEBI:456216"/>
        <dbReference type="EC" id="2.7.11.1"/>
    </reaction>
</comment>
<reference evidence="13" key="2">
    <citation type="submission" date="2020-08" db="EMBL/GenBank/DDBJ databases">
        <title>Plant Genome Project.</title>
        <authorList>
            <person name="Zhang R.-G."/>
        </authorList>
    </citation>
    <scope>NUCLEOTIDE SEQUENCE</scope>
    <source>
        <strain evidence="13">Huo1</strain>
        <tissue evidence="13">Leaf</tissue>
    </source>
</reference>
<dbReference type="SMART" id="SM00220">
    <property type="entry name" value="S_TKc"/>
    <property type="match status" value="1"/>
</dbReference>
<dbReference type="GO" id="GO:0005524">
    <property type="term" value="F:ATP binding"/>
    <property type="evidence" value="ECO:0007669"/>
    <property type="project" value="UniProtKB-UniRule"/>
</dbReference>
<dbReference type="InterPro" id="IPR011009">
    <property type="entry name" value="Kinase-like_dom_sf"/>
</dbReference>
<evidence type="ECO:0000256" key="3">
    <source>
        <dbReference type="ARBA" id="ARBA00022527"/>
    </source>
</evidence>
<reference evidence="13" key="1">
    <citation type="submission" date="2018-01" db="EMBL/GenBank/DDBJ databases">
        <authorList>
            <person name="Mao J.F."/>
        </authorList>
    </citation>
    <scope>NUCLEOTIDE SEQUENCE</scope>
    <source>
        <strain evidence="13">Huo1</strain>
        <tissue evidence="13">Leaf</tissue>
    </source>
</reference>
<evidence type="ECO:0000256" key="1">
    <source>
        <dbReference type="ARBA" id="ARBA00010507"/>
    </source>
</evidence>
<dbReference type="InterPro" id="IPR001245">
    <property type="entry name" value="Ser-Thr/Tyr_kinase_cat_dom"/>
</dbReference>
<evidence type="ECO:0000256" key="8">
    <source>
        <dbReference type="ARBA" id="ARBA00047899"/>
    </source>
</evidence>
<evidence type="ECO:0000259" key="12">
    <source>
        <dbReference type="PROSITE" id="PS50011"/>
    </source>
</evidence>
<organism evidence="13">
    <name type="scientific">Salvia splendens</name>
    <name type="common">Scarlet sage</name>
    <dbReference type="NCBI Taxonomy" id="180675"/>
    <lineage>
        <taxon>Eukaryota</taxon>
        <taxon>Viridiplantae</taxon>
        <taxon>Streptophyta</taxon>
        <taxon>Embryophyta</taxon>
        <taxon>Tracheophyta</taxon>
        <taxon>Spermatophyta</taxon>
        <taxon>Magnoliopsida</taxon>
        <taxon>eudicotyledons</taxon>
        <taxon>Gunneridae</taxon>
        <taxon>Pentapetalae</taxon>
        <taxon>asterids</taxon>
        <taxon>lamiids</taxon>
        <taxon>Lamiales</taxon>
        <taxon>Lamiaceae</taxon>
        <taxon>Nepetoideae</taxon>
        <taxon>Mentheae</taxon>
        <taxon>Salviinae</taxon>
        <taxon>Salvia</taxon>
        <taxon>Salvia subgen. Calosphace</taxon>
        <taxon>core Calosphace</taxon>
    </lineage>
</organism>
<dbReference type="InterPro" id="IPR055164">
    <property type="entry name" value="EDR1/CTR1/ARMC3-like_pept-like"/>
</dbReference>
<evidence type="ECO:0000256" key="10">
    <source>
        <dbReference type="PROSITE-ProRule" id="PRU10141"/>
    </source>
</evidence>
<evidence type="ECO:0000313" key="13">
    <source>
        <dbReference type="EMBL" id="KAG6404926.1"/>
    </source>
</evidence>
<dbReference type="PROSITE" id="PS00107">
    <property type="entry name" value="PROTEIN_KINASE_ATP"/>
    <property type="match status" value="1"/>
</dbReference>
<evidence type="ECO:0000256" key="4">
    <source>
        <dbReference type="ARBA" id="ARBA00022679"/>
    </source>
</evidence>
<feature type="binding site" evidence="10">
    <location>
        <position position="589"/>
    </location>
    <ligand>
        <name>ATP</name>
        <dbReference type="ChEBI" id="CHEBI:30616"/>
    </ligand>
</feature>
<dbReference type="CDD" id="cd13999">
    <property type="entry name" value="STKc_MAP3K-like"/>
    <property type="match status" value="1"/>
</dbReference>
<dbReference type="GO" id="GO:0004674">
    <property type="term" value="F:protein serine/threonine kinase activity"/>
    <property type="evidence" value="ECO:0007669"/>
    <property type="project" value="UniProtKB-KW"/>
</dbReference>
<name>A0A8X8X3N9_SALSN</name>
<evidence type="ECO:0000256" key="9">
    <source>
        <dbReference type="ARBA" id="ARBA00048679"/>
    </source>
</evidence>
<dbReference type="PANTHER" id="PTHR23257:SF821">
    <property type="entry name" value="ATP BINDING PROTEIN"/>
    <property type="match status" value="1"/>
</dbReference>
<feature type="compositionally biased region" description="Polar residues" evidence="11">
    <location>
        <begin position="460"/>
        <end position="471"/>
    </location>
</feature>
<proteinExistence type="inferred from homology"/>
<dbReference type="FunFam" id="3.30.200.20:FF:000060">
    <property type="entry name" value="Serine/threonine-protein kinase isoform 1"/>
    <property type="match status" value="1"/>
</dbReference>
<dbReference type="AlphaFoldDB" id="A0A8X8X3N9"/>
<feature type="domain" description="Protein kinase" evidence="12">
    <location>
        <begin position="562"/>
        <end position="824"/>
    </location>
</feature>
<dbReference type="PROSITE" id="PS00108">
    <property type="entry name" value="PROTEIN_KINASE_ST"/>
    <property type="match status" value="1"/>
</dbReference>
<keyword evidence="5 10" id="KW-0547">Nucleotide-binding</keyword>
<evidence type="ECO:0000256" key="7">
    <source>
        <dbReference type="ARBA" id="ARBA00022840"/>
    </source>
</evidence>
<dbReference type="GO" id="GO:0007165">
    <property type="term" value="P:signal transduction"/>
    <property type="evidence" value="ECO:0007669"/>
    <property type="project" value="TreeGrafter"/>
</dbReference>
<dbReference type="InterPro" id="IPR050167">
    <property type="entry name" value="Ser_Thr_protein_kinase"/>
</dbReference>
<keyword evidence="7 10" id="KW-0067">ATP-binding</keyword>
<evidence type="ECO:0000256" key="5">
    <source>
        <dbReference type="ARBA" id="ARBA00022741"/>
    </source>
</evidence>
<dbReference type="InterPro" id="IPR008271">
    <property type="entry name" value="Ser/Thr_kinase_AS"/>
</dbReference>
<protein>
    <recommendedName>
        <fullName evidence="2">non-specific serine/threonine protein kinase</fullName>
        <ecNumber evidence="2">2.7.11.1</ecNumber>
    </recommendedName>
</protein>
<gene>
    <name evidence="13" type="ORF">SASPL_132503</name>
</gene>
<keyword evidence="4" id="KW-0808">Transferase</keyword>
<comment type="catalytic activity">
    <reaction evidence="9">
        <text>L-seryl-[protein] + ATP = O-phospho-L-seryl-[protein] + ADP + H(+)</text>
        <dbReference type="Rhea" id="RHEA:17989"/>
        <dbReference type="Rhea" id="RHEA-COMP:9863"/>
        <dbReference type="Rhea" id="RHEA-COMP:11604"/>
        <dbReference type="ChEBI" id="CHEBI:15378"/>
        <dbReference type="ChEBI" id="CHEBI:29999"/>
        <dbReference type="ChEBI" id="CHEBI:30616"/>
        <dbReference type="ChEBI" id="CHEBI:83421"/>
        <dbReference type="ChEBI" id="CHEBI:456216"/>
        <dbReference type="EC" id="2.7.11.1"/>
    </reaction>
</comment>
<evidence type="ECO:0000256" key="2">
    <source>
        <dbReference type="ARBA" id="ARBA00012513"/>
    </source>
</evidence>
<evidence type="ECO:0000256" key="11">
    <source>
        <dbReference type="SAM" id="MobiDB-lite"/>
    </source>
</evidence>
<dbReference type="Pfam" id="PF07714">
    <property type="entry name" value="PK_Tyr_Ser-Thr"/>
    <property type="match status" value="1"/>
</dbReference>
<evidence type="ECO:0000256" key="6">
    <source>
        <dbReference type="ARBA" id="ARBA00022777"/>
    </source>
</evidence>
<keyword evidence="6" id="KW-0418">Kinase</keyword>
<keyword evidence="14" id="KW-1185">Reference proteome</keyword>
<dbReference type="InterPro" id="IPR017441">
    <property type="entry name" value="Protein_kinase_ATP_BS"/>
</dbReference>
<dbReference type="GO" id="GO:0005737">
    <property type="term" value="C:cytoplasm"/>
    <property type="evidence" value="ECO:0007669"/>
    <property type="project" value="TreeGrafter"/>
</dbReference>
<feature type="region of interest" description="Disordered" evidence="11">
    <location>
        <begin position="1"/>
        <end position="32"/>
    </location>
</feature>
<dbReference type="SUPFAM" id="SSF56112">
    <property type="entry name" value="Protein kinase-like (PK-like)"/>
    <property type="match status" value="1"/>
</dbReference>
<feature type="region of interest" description="Disordered" evidence="11">
    <location>
        <begin position="446"/>
        <end position="471"/>
    </location>
</feature>
<dbReference type="InterPro" id="IPR000719">
    <property type="entry name" value="Prot_kinase_dom"/>
</dbReference>
<dbReference type="Gene3D" id="1.10.510.10">
    <property type="entry name" value="Transferase(Phosphotransferase) domain 1"/>
    <property type="match status" value="1"/>
</dbReference>
<accession>A0A8X8X3N9</accession>
<dbReference type="Gene3D" id="3.30.200.20">
    <property type="entry name" value="Phosphorylase Kinase, domain 1"/>
    <property type="match status" value="1"/>
</dbReference>
<keyword evidence="3" id="KW-0723">Serine/threonine-protein kinase</keyword>
<dbReference type="EMBL" id="PNBA02000012">
    <property type="protein sequence ID" value="KAG6404926.1"/>
    <property type="molecule type" value="Genomic_DNA"/>
</dbReference>
<dbReference type="Proteomes" id="UP000298416">
    <property type="component" value="Unassembled WGS sequence"/>
</dbReference>
<dbReference type="PANTHER" id="PTHR23257">
    <property type="entry name" value="SERINE-THREONINE PROTEIN KINASE"/>
    <property type="match status" value="1"/>
</dbReference>
<evidence type="ECO:0000313" key="14">
    <source>
        <dbReference type="Proteomes" id="UP000298416"/>
    </source>
</evidence>